<comment type="caution">
    <text evidence="2">The sequence shown here is derived from an EMBL/GenBank/DDBJ whole genome shotgun (WGS) entry which is preliminary data.</text>
</comment>
<reference evidence="2" key="1">
    <citation type="journal article" date="2014" name="Front. Microbiol.">
        <title>High frequency of phylogenetically diverse reductive dehalogenase-homologous genes in deep subseafloor sedimentary metagenomes.</title>
        <authorList>
            <person name="Kawai M."/>
            <person name="Futagami T."/>
            <person name="Toyoda A."/>
            <person name="Takaki Y."/>
            <person name="Nishi S."/>
            <person name="Hori S."/>
            <person name="Arai W."/>
            <person name="Tsubouchi T."/>
            <person name="Morono Y."/>
            <person name="Uchiyama I."/>
            <person name="Ito T."/>
            <person name="Fujiyama A."/>
            <person name="Inagaki F."/>
            <person name="Takami H."/>
        </authorList>
    </citation>
    <scope>NUCLEOTIDE SEQUENCE</scope>
    <source>
        <strain evidence="2">Expedition CK06-06</strain>
    </source>
</reference>
<keyword evidence="1" id="KW-0472">Membrane</keyword>
<evidence type="ECO:0000256" key="1">
    <source>
        <dbReference type="SAM" id="Phobius"/>
    </source>
</evidence>
<feature type="transmembrane region" description="Helical" evidence="1">
    <location>
        <begin position="118"/>
        <end position="135"/>
    </location>
</feature>
<gene>
    <name evidence="2" type="ORF">S06H3_04306</name>
</gene>
<keyword evidence="1" id="KW-1133">Transmembrane helix</keyword>
<sequence>MLDPQNPGREEKWRWVHIQAIKDVTLLFLKGKETLQRIVRAPYYVEQIQGPELGYEIVEFNPEEMFDRQATFEGYKLDLAPTLEKASYEIDLEEKEGEFFQGGRREVRLVKKENAQSLYIFSIFPLLVGVVVFVTRRRKLGS</sequence>
<proteinExistence type="predicted"/>
<name>X1LRY3_9ZZZZ</name>
<keyword evidence="1" id="KW-0812">Transmembrane</keyword>
<organism evidence="2">
    <name type="scientific">marine sediment metagenome</name>
    <dbReference type="NCBI Taxonomy" id="412755"/>
    <lineage>
        <taxon>unclassified sequences</taxon>
        <taxon>metagenomes</taxon>
        <taxon>ecological metagenomes</taxon>
    </lineage>
</organism>
<dbReference type="AlphaFoldDB" id="X1LRY3"/>
<dbReference type="EMBL" id="BARV01001498">
    <property type="protein sequence ID" value="GAH96898.1"/>
    <property type="molecule type" value="Genomic_DNA"/>
</dbReference>
<evidence type="ECO:0000313" key="2">
    <source>
        <dbReference type="EMBL" id="GAH96898.1"/>
    </source>
</evidence>
<accession>X1LRY3</accession>
<protein>
    <submittedName>
        <fullName evidence="2">Uncharacterized protein</fullName>
    </submittedName>
</protein>